<dbReference type="EMBL" id="JACORU010000012">
    <property type="protein sequence ID" value="MBC5767681.1"/>
    <property type="molecule type" value="Genomic_DNA"/>
</dbReference>
<organism evidence="1 2">
    <name type="scientific">Ramlibacter albus</name>
    <dbReference type="NCBI Taxonomy" id="2079448"/>
    <lineage>
        <taxon>Bacteria</taxon>
        <taxon>Pseudomonadati</taxon>
        <taxon>Pseudomonadota</taxon>
        <taxon>Betaproteobacteria</taxon>
        <taxon>Burkholderiales</taxon>
        <taxon>Comamonadaceae</taxon>
        <taxon>Ramlibacter</taxon>
    </lineage>
</organism>
<gene>
    <name evidence="1" type="ORF">H8R02_24665</name>
</gene>
<accession>A0A923MDR2</accession>
<dbReference type="RefSeq" id="WP_187084173.1">
    <property type="nucleotide sequence ID" value="NZ_JACORU010000012.1"/>
</dbReference>
<keyword evidence="2" id="KW-1185">Reference proteome</keyword>
<comment type="caution">
    <text evidence="1">The sequence shown here is derived from an EMBL/GenBank/DDBJ whole genome shotgun (WGS) entry which is preliminary data.</text>
</comment>
<evidence type="ECO:0000313" key="1">
    <source>
        <dbReference type="EMBL" id="MBC5767681.1"/>
    </source>
</evidence>
<dbReference type="Proteomes" id="UP000596827">
    <property type="component" value="Unassembled WGS sequence"/>
</dbReference>
<dbReference type="AlphaFoldDB" id="A0A923MDR2"/>
<name>A0A923MDR2_9BURK</name>
<protein>
    <submittedName>
        <fullName evidence="1">Uncharacterized protein</fullName>
    </submittedName>
</protein>
<sequence>MTATQQLALEELGLDWHWDASEPVRQYIEREHPHLLRAYDADFLVKAIETLGTRFVSTQIPPLGTNPRS</sequence>
<proteinExistence type="predicted"/>
<evidence type="ECO:0000313" key="2">
    <source>
        <dbReference type="Proteomes" id="UP000596827"/>
    </source>
</evidence>
<reference evidence="1" key="1">
    <citation type="submission" date="2020-08" db="EMBL/GenBank/DDBJ databases">
        <title>Ramlibacter sp. GTP1 16S ribosomal RNA gene genome sequencing and assembly.</title>
        <authorList>
            <person name="Kang M."/>
        </authorList>
    </citation>
    <scope>NUCLEOTIDE SEQUENCE</scope>
    <source>
        <strain evidence="1">GTP1</strain>
    </source>
</reference>